<dbReference type="Proteomes" id="UP001151532">
    <property type="component" value="Chromosome 14"/>
</dbReference>
<protein>
    <submittedName>
        <fullName evidence="1">Uncharacterized protein</fullName>
    </submittedName>
</protein>
<proteinExistence type="predicted"/>
<dbReference type="AlphaFoldDB" id="A0A9Q0SJN8"/>
<sequence length="86" mass="9961">MLRFLLTPGTKGEITHVSRVESPNNRKSQLHPYETTPPSMDVACYHHLPVPGYDHLEEQDQAMITCLIQEKEKELRSWRTKTAQDT</sequence>
<accession>A0A9Q0SJN8</accession>
<dbReference type="EMBL" id="JAPFFK010000020">
    <property type="protein sequence ID" value="KAJ6680254.1"/>
    <property type="molecule type" value="Genomic_DNA"/>
</dbReference>
<keyword evidence="2" id="KW-1185">Reference proteome</keyword>
<name>A0A9Q0SJN8_SALPP</name>
<evidence type="ECO:0000313" key="2">
    <source>
        <dbReference type="Proteomes" id="UP001151532"/>
    </source>
</evidence>
<organism evidence="1 2">
    <name type="scientific">Salix purpurea</name>
    <name type="common">Purple osier willow</name>
    <dbReference type="NCBI Taxonomy" id="77065"/>
    <lineage>
        <taxon>Eukaryota</taxon>
        <taxon>Viridiplantae</taxon>
        <taxon>Streptophyta</taxon>
        <taxon>Embryophyta</taxon>
        <taxon>Tracheophyta</taxon>
        <taxon>Spermatophyta</taxon>
        <taxon>Magnoliopsida</taxon>
        <taxon>eudicotyledons</taxon>
        <taxon>Gunneridae</taxon>
        <taxon>Pentapetalae</taxon>
        <taxon>rosids</taxon>
        <taxon>fabids</taxon>
        <taxon>Malpighiales</taxon>
        <taxon>Salicaceae</taxon>
        <taxon>Saliceae</taxon>
        <taxon>Salix</taxon>
    </lineage>
</organism>
<reference evidence="1" key="2">
    <citation type="journal article" date="2023" name="Int. J. Mol. Sci.">
        <title>De Novo Assembly and Annotation of 11 Diverse Shrub Willow (Salix) Genomes Reveals Novel Gene Organization in Sex-Linked Regions.</title>
        <authorList>
            <person name="Hyden B."/>
            <person name="Feng K."/>
            <person name="Yates T.B."/>
            <person name="Jawdy S."/>
            <person name="Cereghino C."/>
            <person name="Smart L.B."/>
            <person name="Muchero W."/>
        </authorList>
    </citation>
    <scope>NUCLEOTIDE SEQUENCE</scope>
    <source>
        <tissue evidence="1">Shoot tip</tissue>
    </source>
</reference>
<gene>
    <name evidence="1" type="ORF">OIU79_019875</name>
</gene>
<evidence type="ECO:0000313" key="1">
    <source>
        <dbReference type="EMBL" id="KAJ6680254.1"/>
    </source>
</evidence>
<comment type="caution">
    <text evidence="1">The sequence shown here is derived from an EMBL/GenBank/DDBJ whole genome shotgun (WGS) entry which is preliminary data.</text>
</comment>
<reference evidence="1" key="1">
    <citation type="submission" date="2022-11" db="EMBL/GenBank/DDBJ databases">
        <authorList>
            <person name="Hyden B.L."/>
            <person name="Feng K."/>
            <person name="Yates T."/>
            <person name="Jawdy S."/>
            <person name="Smart L.B."/>
            <person name="Muchero W."/>
        </authorList>
    </citation>
    <scope>NUCLEOTIDE SEQUENCE</scope>
    <source>
        <tissue evidence="1">Shoot tip</tissue>
    </source>
</reference>